<keyword evidence="1" id="KW-0732">Signal</keyword>
<accession>A0ABS4Y6A8</accession>
<dbReference type="EMBL" id="JAGIOH010000001">
    <property type="protein sequence ID" value="MBP2404090.1"/>
    <property type="molecule type" value="Genomic_DNA"/>
</dbReference>
<sequence>MRITLASTAMAAVCGSLALGVTAPALAAAPETGRATVAHAPSALAETVSVGHRIVREARSASPDAAKLTALQQQLRASAGPLLAPSDPDPLDELRQALDKLIKDVTKIIDEVAQRDAAGTTVAANQFATDLKGVAAKVPTAQKGPGPLAVPVPIP</sequence>
<dbReference type="Proteomes" id="UP001519291">
    <property type="component" value="Unassembled WGS sequence"/>
</dbReference>
<gene>
    <name evidence="2" type="ORF">JO379_003559</name>
</gene>
<evidence type="ECO:0000313" key="3">
    <source>
        <dbReference type="Proteomes" id="UP001519291"/>
    </source>
</evidence>
<name>A0ABS4Y6A8_9ACTN</name>
<reference evidence="2 3" key="1">
    <citation type="submission" date="2021-03" db="EMBL/GenBank/DDBJ databases">
        <title>Sequencing the genomes of 1000 actinobacteria strains.</title>
        <authorList>
            <person name="Klenk H.-P."/>
        </authorList>
    </citation>
    <scope>NUCLEOTIDE SEQUENCE [LARGE SCALE GENOMIC DNA]</scope>
    <source>
        <strain evidence="2 3">DSM 41480</strain>
    </source>
</reference>
<evidence type="ECO:0000256" key="1">
    <source>
        <dbReference type="SAM" id="SignalP"/>
    </source>
</evidence>
<organism evidence="2 3">
    <name type="scientific">Streptomyces syringium</name>
    <dbReference type="NCBI Taxonomy" id="76729"/>
    <lineage>
        <taxon>Bacteria</taxon>
        <taxon>Bacillati</taxon>
        <taxon>Actinomycetota</taxon>
        <taxon>Actinomycetes</taxon>
        <taxon>Kitasatosporales</taxon>
        <taxon>Streptomycetaceae</taxon>
        <taxon>Streptomyces</taxon>
    </lineage>
</organism>
<feature type="signal peptide" evidence="1">
    <location>
        <begin position="1"/>
        <end position="27"/>
    </location>
</feature>
<dbReference type="GeneID" id="91570434"/>
<keyword evidence="3" id="KW-1185">Reference proteome</keyword>
<protein>
    <submittedName>
        <fullName evidence="2">Phenylpyruvate tautomerase PptA (4-oxalocrotonate tautomerase family)</fullName>
    </submittedName>
</protein>
<evidence type="ECO:0000313" key="2">
    <source>
        <dbReference type="EMBL" id="MBP2404090.1"/>
    </source>
</evidence>
<feature type="chain" id="PRO_5045284824" evidence="1">
    <location>
        <begin position="28"/>
        <end position="155"/>
    </location>
</feature>
<dbReference type="RefSeq" id="WP_130878469.1">
    <property type="nucleotide sequence ID" value="NZ_JAGIOH010000001.1"/>
</dbReference>
<proteinExistence type="predicted"/>
<comment type="caution">
    <text evidence="2">The sequence shown here is derived from an EMBL/GenBank/DDBJ whole genome shotgun (WGS) entry which is preliminary data.</text>
</comment>